<feature type="compositionally biased region" description="Basic and acidic residues" evidence="1">
    <location>
        <begin position="129"/>
        <end position="143"/>
    </location>
</feature>
<evidence type="ECO:0000313" key="3">
    <source>
        <dbReference type="Proteomes" id="UP001176941"/>
    </source>
</evidence>
<dbReference type="Proteomes" id="UP001176941">
    <property type="component" value="Chromosome 9"/>
</dbReference>
<feature type="region of interest" description="Disordered" evidence="1">
    <location>
        <begin position="1"/>
        <end position="66"/>
    </location>
</feature>
<accession>A0ABN9A099</accession>
<keyword evidence="3" id="KW-1185">Reference proteome</keyword>
<gene>
    <name evidence="2" type="ORF">MRATA1EN1_LOCUS28617</name>
</gene>
<evidence type="ECO:0000256" key="1">
    <source>
        <dbReference type="SAM" id="MobiDB-lite"/>
    </source>
</evidence>
<name>A0ABN9A099_RANTA</name>
<organism evidence="2 3">
    <name type="scientific">Rangifer tarandus platyrhynchus</name>
    <name type="common">Svalbard reindeer</name>
    <dbReference type="NCBI Taxonomy" id="3082113"/>
    <lineage>
        <taxon>Eukaryota</taxon>
        <taxon>Metazoa</taxon>
        <taxon>Chordata</taxon>
        <taxon>Craniata</taxon>
        <taxon>Vertebrata</taxon>
        <taxon>Euteleostomi</taxon>
        <taxon>Mammalia</taxon>
        <taxon>Eutheria</taxon>
        <taxon>Laurasiatheria</taxon>
        <taxon>Artiodactyla</taxon>
        <taxon>Ruminantia</taxon>
        <taxon>Pecora</taxon>
        <taxon>Cervidae</taxon>
        <taxon>Odocoileinae</taxon>
        <taxon>Rangifer</taxon>
    </lineage>
</organism>
<evidence type="ECO:0000313" key="2">
    <source>
        <dbReference type="EMBL" id="CAI9179655.1"/>
    </source>
</evidence>
<dbReference type="EMBL" id="OX459945">
    <property type="protein sequence ID" value="CAI9179655.1"/>
    <property type="molecule type" value="Genomic_DNA"/>
</dbReference>
<feature type="region of interest" description="Disordered" evidence="1">
    <location>
        <begin position="107"/>
        <end position="203"/>
    </location>
</feature>
<protein>
    <submittedName>
        <fullName evidence="2">Uncharacterized protein</fullName>
    </submittedName>
</protein>
<reference evidence="2" key="1">
    <citation type="submission" date="2023-04" db="EMBL/GenBank/DDBJ databases">
        <authorList>
            <consortium name="ELIXIR-Norway"/>
        </authorList>
    </citation>
    <scope>NUCLEOTIDE SEQUENCE [LARGE SCALE GENOMIC DNA]</scope>
</reference>
<sequence length="234" mass="25061">MTGSWVVPRMRVRSSSAADPGQEALRRSYRQTRTAVDSLRGPVGNSPSARRGGAEGADSPVRRRFQLGLRRAAGGWGAPRSRPPPLGCLLRVPRARGWGIRGGSVEGARWQRARRQLSDSDGDAGSAAPERRRAGGRDRERRRAVPAPSGLRPREAPPTSRPSPSALRATWSPRAPSPSCEAKTPTPRIGWGSAGRGSWTPRSWLTRDVGERAACACPPGHSSCGAGWEGRVGR</sequence>
<proteinExistence type="predicted"/>